<keyword evidence="3" id="KW-1185">Reference proteome</keyword>
<protein>
    <submittedName>
        <fullName evidence="4">Spindle and centriole-associated protein 1</fullName>
    </submittedName>
</protein>
<evidence type="ECO:0000313" key="3">
    <source>
        <dbReference type="Proteomes" id="UP000046392"/>
    </source>
</evidence>
<reference evidence="4" key="1">
    <citation type="submission" date="2017-02" db="UniProtKB">
        <authorList>
            <consortium name="WormBaseParasite"/>
        </authorList>
    </citation>
    <scope>IDENTIFICATION</scope>
</reference>
<keyword evidence="1" id="KW-0175">Coiled coil</keyword>
<evidence type="ECO:0000256" key="1">
    <source>
        <dbReference type="SAM" id="Coils"/>
    </source>
</evidence>
<organism evidence="3 4">
    <name type="scientific">Strongyloides papillosus</name>
    <name type="common">Intestinal threadworm</name>
    <dbReference type="NCBI Taxonomy" id="174720"/>
    <lineage>
        <taxon>Eukaryota</taxon>
        <taxon>Metazoa</taxon>
        <taxon>Ecdysozoa</taxon>
        <taxon>Nematoda</taxon>
        <taxon>Chromadorea</taxon>
        <taxon>Rhabditida</taxon>
        <taxon>Tylenchina</taxon>
        <taxon>Panagrolaimomorpha</taxon>
        <taxon>Strongyloidoidea</taxon>
        <taxon>Strongyloididae</taxon>
        <taxon>Strongyloides</taxon>
    </lineage>
</organism>
<dbReference type="Proteomes" id="UP000046392">
    <property type="component" value="Unplaced"/>
</dbReference>
<dbReference type="AlphaFoldDB" id="A0A0N5BP00"/>
<accession>A0A0N5BP00</accession>
<evidence type="ECO:0000256" key="2">
    <source>
        <dbReference type="SAM" id="MobiDB-lite"/>
    </source>
</evidence>
<dbReference type="WBParaSite" id="SPAL_0000762950.1">
    <property type="protein sequence ID" value="SPAL_0000762950.1"/>
    <property type="gene ID" value="SPAL_0000762950"/>
</dbReference>
<name>A0A0N5BP00_STREA</name>
<sequence>MATIVTMLQSIKGNINKEINEKTIRIIKESNCKIYRLEESLEEMKIKLDDLLEMQLSSKNRKRSNSKPLYHLSNPASKESLEEMKIKLDDLLEMQLSSKNRKRSNSKPLYHLSNPASSLLMEATDEDIKDIVHQMRERCFGLDGGRTE</sequence>
<proteinExistence type="predicted"/>
<feature type="coiled-coil region" evidence="1">
    <location>
        <begin position="27"/>
        <end position="54"/>
    </location>
</feature>
<evidence type="ECO:0000313" key="4">
    <source>
        <dbReference type="WBParaSite" id="SPAL_0000762950.1"/>
    </source>
</evidence>
<feature type="region of interest" description="Disordered" evidence="2">
    <location>
        <begin position="58"/>
        <end position="78"/>
    </location>
</feature>